<dbReference type="InterPro" id="IPR003519">
    <property type="entry name" value="OspF/SpvC"/>
</dbReference>
<evidence type="ECO:0000256" key="1">
    <source>
        <dbReference type="ARBA" id="ARBA00004613"/>
    </source>
</evidence>
<organism evidence="7 8">
    <name type="scientific">Shewanella psychrophila</name>
    <dbReference type="NCBI Taxonomy" id="225848"/>
    <lineage>
        <taxon>Bacteria</taxon>
        <taxon>Pseudomonadati</taxon>
        <taxon>Pseudomonadota</taxon>
        <taxon>Gammaproteobacteria</taxon>
        <taxon>Alteromonadales</taxon>
        <taxon>Shewanellaceae</taxon>
        <taxon>Shewanella</taxon>
    </lineage>
</organism>
<dbReference type="Proteomes" id="UP000189545">
    <property type="component" value="Chromosome"/>
</dbReference>
<evidence type="ECO:0000313" key="8">
    <source>
        <dbReference type="Proteomes" id="UP000189545"/>
    </source>
</evidence>
<dbReference type="GO" id="GO:0016829">
    <property type="term" value="F:lyase activity"/>
    <property type="evidence" value="ECO:0007669"/>
    <property type="project" value="UniProtKB-KW"/>
</dbReference>
<gene>
    <name evidence="7" type="ORF">Sps_01439</name>
</gene>
<protein>
    <submittedName>
        <fullName evidence="7">Virulence-associated protein</fullName>
        <ecNumber evidence="7">4.2.3.-</ecNumber>
    </submittedName>
</protein>
<dbReference type="Gene3D" id="3.30.2430.10">
    <property type="entry name" value="phosphothreonine lyase"/>
    <property type="match status" value="1"/>
</dbReference>
<reference evidence="7 8" key="1">
    <citation type="submission" date="2016-03" db="EMBL/GenBank/DDBJ databases">
        <title>Complete genome sequence of Shewanella psychrophila WP2, a deep sea bacterium isolated from west Pacific sediment.</title>
        <authorList>
            <person name="Xu G."/>
            <person name="Jian H."/>
        </authorList>
    </citation>
    <scope>NUCLEOTIDE SEQUENCE [LARGE SCALE GENOMIC DNA]</scope>
    <source>
        <strain evidence="7 8">WP2</strain>
    </source>
</reference>
<evidence type="ECO:0000256" key="3">
    <source>
        <dbReference type="ARBA" id="ARBA00022525"/>
    </source>
</evidence>
<keyword evidence="4" id="KW-0843">Virulence</keyword>
<feature type="compositionally biased region" description="Polar residues" evidence="6">
    <location>
        <begin position="32"/>
        <end position="43"/>
    </location>
</feature>
<evidence type="ECO:0000256" key="2">
    <source>
        <dbReference type="ARBA" id="ARBA00009168"/>
    </source>
</evidence>
<dbReference type="GO" id="GO:0005576">
    <property type="term" value="C:extracellular region"/>
    <property type="evidence" value="ECO:0007669"/>
    <property type="project" value="UniProtKB-SubCell"/>
</dbReference>
<dbReference type="EMBL" id="CP014782">
    <property type="protein sequence ID" value="AQS36605.1"/>
    <property type="molecule type" value="Genomic_DNA"/>
</dbReference>
<keyword evidence="5 7" id="KW-0456">Lyase</keyword>
<feature type="compositionally biased region" description="Basic and acidic residues" evidence="6">
    <location>
        <begin position="19"/>
        <end position="31"/>
    </location>
</feature>
<accession>A0A1S6HM44</accession>
<comment type="subcellular location">
    <subcellularLocation>
        <location evidence="1">Secreted</location>
    </subcellularLocation>
</comment>
<keyword evidence="8" id="KW-1185">Reference proteome</keyword>
<proteinExistence type="inferred from homology"/>
<dbReference type="KEGG" id="spsw:Sps_01439"/>
<name>A0A1S6HM44_9GAMM</name>
<keyword evidence="3" id="KW-0964">Secreted</keyword>
<feature type="region of interest" description="Disordered" evidence="6">
    <location>
        <begin position="1"/>
        <end position="53"/>
    </location>
</feature>
<evidence type="ECO:0000313" key="7">
    <source>
        <dbReference type="EMBL" id="AQS36605.1"/>
    </source>
</evidence>
<evidence type="ECO:0000256" key="4">
    <source>
        <dbReference type="ARBA" id="ARBA00023026"/>
    </source>
</evidence>
<dbReference type="RefSeq" id="WP_237158011.1">
    <property type="nucleotide sequence ID" value="NZ_CP014782.1"/>
</dbReference>
<sequence>MPIFKKESETPVQSNLGLKSHEVAASPDRRTSTLPETNRTLSNKNRENRLKMPRLKLNLPPLIVPQHIPLPTPKVSKEIKNEDVANLLKEMDTQPKSSFKNADFHGSYQTLSQGDYENQCSGYKLSNVPFGDVFIHANKENESRKYLGDKIHISIDRTQLSAGFDSILPILLSEDSPIDKWKVTDLNRCPPDSRVAVGAQLTLYVKADKESGYVPAELKKVKDFLEEIELTLSQSSTLPGEKPQSDVSAANWNFISYRNENRSDREGGASHLLYEEPFFQVISN</sequence>
<comment type="similarity">
    <text evidence="2">Belongs to the phosphothreonine lyase family.</text>
</comment>
<dbReference type="AlphaFoldDB" id="A0A1S6HM44"/>
<evidence type="ECO:0000256" key="5">
    <source>
        <dbReference type="ARBA" id="ARBA00023239"/>
    </source>
</evidence>
<evidence type="ECO:0000256" key="6">
    <source>
        <dbReference type="SAM" id="MobiDB-lite"/>
    </source>
</evidence>
<dbReference type="EC" id="4.2.3.-" evidence="7"/>
<dbReference type="Pfam" id="PF03536">
    <property type="entry name" value="VRP3"/>
    <property type="match status" value="1"/>
</dbReference>
<dbReference type="STRING" id="225848.Sps_01439"/>
<dbReference type="InterPro" id="IPR038498">
    <property type="entry name" value="OspF/SpvC_sf"/>
</dbReference>